<dbReference type="EMBL" id="QXFX01000925">
    <property type="protein sequence ID" value="KAE9100671.1"/>
    <property type="molecule type" value="Genomic_DNA"/>
</dbReference>
<organism evidence="2 5">
    <name type="scientific">Phytophthora fragariae</name>
    <dbReference type="NCBI Taxonomy" id="53985"/>
    <lineage>
        <taxon>Eukaryota</taxon>
        <taxon>Sar</taxon>
        <taxon>Stramenopiles</taxon>
        <taxon>Oomycota</taxon>
        <taxon>Peronosporomycetes</taxon>
        <taxon>Peronosporales</taxon>
        <taxon>Peronosporaceae</taxon>
        <taxon>Phytophthora</taxon>
    </lineage>
</organism>
<comment type="caution">
    <text evidence="2">The sequence shown here is derived from an EMBL/GenBank/DDBJ whole genome shotgun (WGS) entry which is preliminary data.</text>
</comment>
<dbReference type="AlphaFoldDB" id="A0A6A3K343"/>
<evidence type="ECO:0000313" key="6">
    <source>
        <dbReference type="Proteomes" id="UP000476176"/>
    </source>
</evidence>
<evidence type="ECO:0000313" key="7">
    <source>
        <dbReference type="Proteomes" id="UP000488956"/>
    </source>
</evidence>
<gene>
    <name evidence="4" type="ORF">PF004_g10930</name>
    <name evidence="3" type="ORF">PF010_g14740</name>
    <name evidence="2" type="ORF">PF011_g14773</name>
</gene>
<dbReference type="Proteomes" id="UP000488956">
    <property type="component" value="Unassembled WGS sequence"/>
</dbReference>
<name>A0A6A3K343_9STRA</name>
<proteinExistence type="predicted"/>
<dbReference type="EMBL" id="QXFW01000969">
    <property type="protein sequence ID" value="KAE8999095.1"/>
    <property type="molecule type" value="Genomic_DNA"/>
</dbReference>
<sequence length="111" mass="12847">MPGIEALDELVREQHDDVHFRVVDPNKRSRFCERDLIKLIQIVTRRKMYKTPHGKGKEEWQAVADQLNEAVTASFSPRACRDMVSALLREHKREQRRPVVSPAVLLSSTRA</sequence>
<feature type="region of interest" description="Disordered" evidence="1">
    <location>
        <begin position="91"/>
        <end position="111"/>
    </location>
</feature>
<dbReference type="Proteomes" id="UP000460718">
    <property type="component" value="Unassembled WGS sequence"/>
</dbReference>
<evidence type="ECO:0000313" key="3">
    <source>
        <dbReference type="EMBL" id="KAE9100671.1"/>
    </source>
</evidence>
<evidence type="ECO:0000313" key="5">
    <source>
        <dbReference type="Proteomes" id="UP000460718"/>
    </source>
</evidence>
<evidence type="ECO:0000313" key="2">
    <source>
        <dbReference type="EMBL" id="KAE8999095.1"/>
    </source>
</evidence>
<evidence type="ECO:0000313" key="4">
    <source>
        <dbReference type="EMBL" id="KAE9228949.1"/>
    </source>
</evidence>
<reference evidence="5 6" key="1">
    <citation type="submission" date="2018-09" db="EMBL/GenBank/DDBJ databases">
        <title>Genomic investigation of the strawberry pathogen Phytophthora fragariae indicates pathogenicity is determined by transcriptional variation in three key races.</title>
        <authorList>
            <person name="Adams T.M."/>
            <person name="Armitage A.D."/>
            <person name="Sobczyk M.K."/>
            <person name="Bates H.J."/>
            <person name="Dunwell J.M."/>
            <person name="Nellist C.F."/>
            <person name="Harrison R.J."/>
        </authorList>
    </citation>
    <scope>NUCLEOTIDE SEQUENCE [LARGE SCALE GENOMIC DNA]</scope>
    <source>
        <strain evidence="4 6">BC-23</strain>
        <strain evidence="3 7">ONT-3</strain>
        <strain evidence="2 5">SCRP245</strain>
    </source>
</reference>
<dbReference type="Proteomes" id="UP000476176">
    <property type="component" value="Unassembled WGS sequence"/>
</dbReference>
<evidence type="ECO:0000256" key="1">
    <source>
        <dbReference type="SAM" id="MobiDB-lite"/>
    </source>
</evidence>
<protein>
    <submittedName>
        <fullName evidence="2">Uncharacterized protein</fullName>
    </submittedName>
</protein>
<dbReference type="EMBL" id="QXGC01000580">
    <property type="protein sequence ID" value="KAE9228949.1"/>
    <property type="molecule type" value="Genomic_DNA"/>
</dbReference>
<accession>A0A6A3K343</accession>